<dbReference type="AlphaFoldDB" id="A0A3M7R0K6"/>
<gene>
    <name evidence="2" type="ORF">BpHYR1_009743</name>
</gene>
<proteinExistence type="predicted"/>
<feature type="transmembrane region" description="Helical" evidence="1">
    <location>
        <begin position="139"/>
        <end position="158"/>
    </location>
</feature>
<evidence type="ECO:0000256" key="1">
    <source>
        <dbReference type="SAM" id="Phobius"/>
    </source>
</evidence>
<dbReference type="Proteomes" id="UP000276133">
    <property type="component" value="Unassembled WGS sequence"/>
</dbReference>
<name>A0A3M7R0K6_BRAPC</name>
<keyword evidence="1" id="KW-0472">Membrane</keyword>
<dbReference type="EMBL" id="REGN01004594">
    <property type="protein sequence ID" value="RNA16911.1"/>
    <property type="molecule type" value="Genomic_DNA"/>
</dbReference>
<comment type="caution">
    <text evidence="2">The sequence shown here is derived from an EMBL/GenBank/DDBJ whole genome shotgun (WGS) entry which is preliminary data.</text>
</comment>
<organism evidence="2 3">
    <name type="scientific">Brachionus plicatilis</name>
    <name type="common">Marine rotifer</name>
    <name type="synonym">Brachionus muelleri</name>
    <dbReference type="NCBI Taxonomy" id="10195"/>
    <lineage>
        <taxon>Eukaryota</taxon>
        <taxon>Metazoa</taxon>
        <taxon>Spiralia</taxon>
        <taxon>Gnathifera</taxon>
        <taxon>Rotifera</taxon>
        <taxon>Eurotatoria</taxon>
        <taxon>Monogononta</taxon>
        <taxon>Pseudotrocha</taxon>
        <taxon>Ploima</taxon>
        <taxon>Brachionidae</taxon>
        <taxon>Brachionus</taxon>
    </lineage>
</organism>
<keyword evidence="1" id="KW-0812">Transmembrane</keyword>
<evidence type="ECO:0000313" key="3">
    <source>
        <dbReference type="Proteomes" id="UP000276133"/>
    </source>
</evidence>
<evidence type="ECO:0000313" key="2">
    <source>
        <dbReference type="EMBL" id="RNA16911.1"/>
    </source>
</evidence>
<protein>
    <submittedName>
        <fullName evidence="2">Uncharacterized protein</fullName>
    </submittedName>
</protein>
<sequence length="202" mass="23321">MVTWTHDNTRNLVDKKLILSKGNSKIGLKCSNRFYNRFHFRTDYQTDKVFSVFVSVGRLSGGQVAGPKKNLVQKAAGSNGGPWPFLRPTVFKCPDRWPAKIGRLPSLVFVNSCLRGMISLGNKDKSAFEKLFFTKRKDCLSSVLIIQLNQILIIFYFFDIFPKNRISGKINPDRFFTVVRIKERRLVDLLENYIFILENYIS</sequence>
<keyword evidence="3" id="KW-1185">Reference proteome</keyword>
<keyword evidence="1" id="KW-1133">Transmembrane helix</keyword>
<reference evidence="2 3" key="1">
    <citation type="journal article" date="2018" name="Sci. Rep.">
        <title>Genomic signatures of local adaptation to the degree of environmental predictability in rotifers.</title>
        <authorList>
            <person name="Franch-Gras L."/>
            <person name="Hahn C."/>
            <person name="Garcia-Roger E.M."/>
            <person name="Carmona M.J."/>
            <person name="Serra M."/>
            <person name="Gomez A."/>
        </authorList>
    </citation>
    <scope>NUCLEOTIDE SEQUENCE [LARGE SCALE GENOMIC DNA]</scope>
    <source>
        <strain evidence="2">HYR1</strain>
    </source>
</reference>
<accession>A0A3M7R0K6</accession>